<evidence type="ECO:0000256" key="1">
    <source>
        <dbReference type="ARBA" id="ARBA00004496"/>
    </source>
</evidence>
<dbReference type="GO" id="GO:0005737">
    <property type="term" value="C:cytoplasm"/>
    <property type="evidence" value="ECO:0007669"/>
    <property type="project" value="UniProtKB-SubCell"/>
</dbReference>
<dbReference type="eggNOG" id="COG2190">
    <property type="taxonomic scope" value="Bacteria"/>
</dbReference>
<evidence type="ECO:0000259" key="7">
    <source>
        <dbReference type="PROSITE" id="PS51093"/>
    </source>
</evidence>
<dbReference type="PANTHER" id="PTHR45008:SF1">
    <property type="entry name" value="PTS SYSTEM GLUCOSE-SPECIFIC EIIA COMPONENT"/>
    <property type="match status" value="1"/>
</dbReference>
<dbReference type="SUPFAM" id="SSF51261">
    <property type="entry name" value="Duplicated hybrid motif"/>
    <property type="match status" value="1"/>
</dbReference>
<dbReference type="STRING" id="169435.ERS852551_03027"/>
<dbReference type="FunFam" id="2.70.70.10:FF:000001">
    <property type="entry name" value="PTS system glucose-specific IIA component"/>
    <property type="match status" value="1"/>
</dbReference>
<keyword evidence="2" id="KW-0813">Transport</keyword>
<evidence type="ECO:0000256" key="6">
    <source>
        <dbReference type="ARBA" id="ARBA00022777"/>
    </source>
</evidence>
<proteinExistence type="predicted"/>
<name>B0PCB0_9FIRM</name>
<feature type="domain" description="PTS EIIA type-1" evidence="7">
    <location>
        <begin position="83"/>
        <end position="187"/>
    </location>
</feature>
<dbReference type="NCBIfam" id="TIGR00830">
    <property type="entry name" value="PTBA"/>
    <property type="match status" value="1"/>
</dbReference>
<dbReference type="PROSITE" id="PS00371">
    <property type="entry name" value="PTS_EIIA_TYPE_1_HIS"/>
    <property type="match status" value="1"/>
</dbReference>
<keyword evidence="4" id="KW-0808">Transferase</keyword>
<keyword evidence="9" id="KW-1185">Reference proteome</keyword>
<dbReference type="EMBL" id="ABGD02000019">
    <property type="protein sequence ID" value="EDS10865.1"/>
    <property type="molecule type" value="Genomic_DNA"/>
</dbReference>
<evidence type="ECO:0000313" key="9">
    <source>
        <dbReference type="Proteomes" id="UP000003803"/>
    </source>
</evidence>
<reference evidence="8" key="2">
    <citation type="submission" date="2013-09" db="EMBL/GenBank/DDBJ databases">
        <title>Draft genome sequence of Anaerotruncus colihominis(DSM 17241).</title>
        <authorList>
            <person name="Sudarsanam P."/>
            <person name="Ley R."/>
            <person name="Guruge J."/>
            <person name="Turnbaugh P.J."/>
            <person name="Mahowald M."/>
            <person name="Liep D."/>
            <person name="Gordon J."/>
        </authorList>
    </citation>
    <scope>NUCLEOTIDE SEQUENCE</scope>
    <source>
        <strain evidence="8">DSM 17241</strain>
    </source>
</reference>
<dbReference type="PANTHER" id="PTHR45008">
    <property type="entry name" value="PTS SYSTEM GLUCOSE-SPECIFIC EIIA COMPONENT"/>
    <property type="match status" value="1"/>
</dbReference>
<comment type="caution">
    <text evidence="8">The sequence shown here is derived from an EMBL/GenBank/DDBJ whole genome shotgun (WGS) entry which is preliminary data.</text>
</comment>
<dbReference type="Proteomes" id="UP000003803">
    <property type="component" value="Unassembled WGS sequence"/>
</dbReference>
<dbReference type="Gene3D" id="2.70.70.10">
    <property type="entry name" value="Glucose Permease (Domain IIA)"/>
    <property type="match status" value="1"/>
</dbReference>
<accession>B0PCB0</accession>
<sequence>MILVAVYGLSIFSAQYLLRKTAQTILHCAVDKNDKDARHPPCKREGCDDMFGKLKNMFGAKDAAVMILAPVEGEVVPVTQVSDPTFGEEILGKGVAIKPERGRVVAPVSGQISLMFDTGHAVSIVSDDGAEVLVHVGLDTVSLKGQFYTAHVKTGDRVKTGDLLIEFDMDGISGAGYQVITPVVVCNSADFSQIETFTGKHAGELEELIRLRK</sequence>
<dbReference type="GO" id="GO:0009401">
    <property type="term" value="P:phosphoenolpyruvate-dependent sugar phosphotransferase system"/>
    <property type="evidence" value="ECO:0007669"/>
    <property type="project" value="UniProtKB-KW"/>
</dbReference>
<dbReference type="PROSITE" id="PS51093">
    <property type="entry name" value="PTS_EIIA_TYPE_1"/>
    <property type="match status" value="1"/>
</dbReference>
<evidence type="ECO:0000256" key="4">
    <source>
        <dbReference type="ARBA" id="ARBA00022679"/>
    </source>
</evidence>
<dbReference type="InterPro" id="IPR011055">
    <property type="entry name" value="Dup_hybrid_motif"/>
</dbReference>
<keyword evidence="6" id="KW-0418">Kinase</keyword>
<protein>
    <submittedName>
        <fullName evidence="8">PTS system, glucose subfamily, IIA component</fullName>
    </submittedName>
</protein>
<evidence type="ECO:0000256" key="5">
    <source>
        <dbReference type="ARBA" id="ARBA00022683"/>
    </source>
</evidence>
<keyword evidence="5" id="KW-0598">Phosphotransferase system</keyword>
<evidence type="ECO:0000313" key="8">
    <source>
        <dbReference type="EMBL" id="EDS10865.1"/>
    </source>
</evidence>
<dbReference type="InterPro" id="IPR050890">
    <property type="entry name" value="PTS_EIIA_component"/>
</dbReference>
<gene>
    <name evidence="8" type="primary">ptbA</name>
    <name evidence="8" type="ORF">ANACOL_02419</name>
</gene>
<dbReference type="InterPro" id="IPR001127">
    <property type="entry name" value="PTS_EIIA_1_perm"/>
</dbReference>
<dbReference type="AlphaFoldDB" id="B0PCB0"/>
<organism evidence="8 9">
    <name type="scientific">Anaerotruncus colihominis DSM 17241</name>
    <dbReference type="NCBI Taxonomy" id="445972"/>
    <lineage>
        <taxon>Bacteria</taxon>
        <taxon>Bacillati</taxon>
        <taxon>Bacillota</taxon>
        <taxon>Clostridia</taxon>
        <taxon>Eubacteriales</taxon>
        <taxon>Oscillospiraceae</taxon>
        <taxon>Anaerotruncus</taxon>
    </lineage>
</organism>
<dbReference type="Pfam" id="PF00358">
    <property type="entry name" value="PTS_EIIA_1"/>
    <property type="match status" value="1"/>
</dbReference>
<keyword evidence="3" id="KW-0762">Sugar transport</keyword>
<dbReference type="GO" id="GO:0016301">
    <property type="term" value="F:kinase activity"/>
    <property type="evidence" value="ECO:0007669"/>
    <property type="project" value="UniProtKB-KW"/>
</dbReference>
<comment type="subcellular location">
    <subcellularLocation>
        <location evidence="1">Cytoplasm</location>
    </subcellularLocation>
</comment>
<dbReference type="HOGENOM" id="CLU_012312_5_3_9"/>
<evidence type="ECO:0000256" key="3">
    <source>
        <dbReference type="ARBA" id="ARBA00022597"/>
    </source>
</evidence>
<evidence type="ECO:0000256" key="2">
    <source>
        <dbReference type="ARBA" id="ARBA00022448"/>
    </source>
</evidence>
<reference evidence="8" key="1">
    <citation type="submission" date="2007-11" db="EMBL/GenBank/DDBJ databases">
        <authorList>
            <person name="Fulton L."/>
            <person name="Clifton S."/>
            <person name="Fulton B."/>
            <person name="Xu J."/>
            <person name="Minx P."/>
            <person name="Pepin K.H."/>
            <person name="Johnson M."/>
            <person name="Thiruvilangam P."/>
            <person name="Bhonagiri V."/>
            <person name="Nash W.E."/>
            <person name="Mardis E.R."/>
            <person name="Wilson R.K."/>
        </authorList>
    </citation>
    <scope>NUCLEOTIDE SEQUENCE [LARGE SCALE GENOMIC DNA]</scope>
    <source>
        <strain evidence="8">DSM 17241</strain>
    </source>
</reference>